<sequence length="107" mass="12079">MACGLIKPRVARGLYLWIVVRGIPTSKAVPTMRSLANLSAALKRTGALTRSGHSHLLWCASYLPPKCEQQQMHLQAHEPLRFLLFRRWEITRNADGTRGKTCRRNAA</sequence>
<gene>
    <name evidence="1" type="ORF">AVEN_181274_1</name>
</gene>
<proteinExistence type="predicted"/>
<name>A0A4Y2SNY7_ARAVE</name>
<organism evidence="1 2">
    <name type="scientific">Araneus ventricosus</name>
    <name type="common">Orbweaver spider</name>
    <name type="synonym">Epeira ventricosa</name>
    <dbReference type="NCBI Taxonomy" id="182803"/>
    <lineage>
        <taxon>Eukaryota</taxon>
        <taxon>Metazoa</taxon>
        <taxon>Ecdysozoa</taxon>
        <taxon>Arthropoda</taxon>
        <taxon>Chelicerata</taxon>
        <taxon>Arachnida</taxon>
        <taxon>Araneae</taxon>
        <taxon>Araneomorphae</taxon>
        <taxon>Entelegynae</taxon>
        <taxon>Araneoidea</taxon>
        <taxon>Araneidae</taxon>
        <taxon>Araneus</taxon>
    </lineage>
</organism>
<dbReference type="Proteomes" id="UP000499080">
    <property type="component" value="Unassembled WGS sequence"/>
</dbReference>
<dbReference type="AlphaFoldDB" id="A0A4Y2SNY7"/>
<reference evidence="1 2" key="1">
    <citation type="journal article" date="2019" name="Sci. Rep.">
        <title>Orb-weaving spider Araneus ventricosus genome elucidates the spidroin gene catalogue.</title>
        <authorList>
            <person name="Kono N."/>
            <person name="Nakamura H."/>
            <person name="Ohtoshi R."/>
            <person name="Moran D.A.P."/>
            <person name="Shinohara A."/>
            <person name="Yoshida Y."/>
            <person name="Fujiwara M."/>
            <person name="Mori M."/>
            <person name="Tomita M."/>
            <person name="Arakawa K."/>
        </authorList>
    </citation>
    <scope>NUCLEOTIDE SEQUENCE [LARGE SCALE GENOMIC DNA]</scope>
</reference>
<evidence type="ECO:0000313" key="1">
    <source>
        <dbReference type="EMBL" id="GBN90052.1"/>
    </source>
</evidence>
<accession>A0A4Y2SNY7</accession>
<dbReference type="EMBL" id="BGPR01023123">
    <property type="protein sequence ID" value="GBN90052.1"/>
    <property type="molecule type" value="Genomic_DNA"/>
</dbReference>
<keyword evidence="2" id="KW-1185">Reference proteome</keyword>
<evidence type="ECO:0000313" key="2">
    <source>
        <dbReference type="Proteomes" id="UP000499080"/>
    </source>
</evidence>
<protein>
    <submittedName>
        <fullName evidence="1">Uncharacterized protein</fullName>
    </submittedName>
</protein>
<comment type="caution">
    <text evidence="1">The sequence shown here is derived from an EMBL/GenBank/DDBJ whole genome shotgun (WGS) entry which is preliminary data.</text>
</comment>